<dbReference type="Gene3D" id="3.30.700.10">
    <property type="entry name" value="Glycoprotein, Type 4 Pilin"/>
    <property type="match status" value="1"/>
</dbReference>
<dbReference type="InterPro" id="IPR012902">
    <property type="entry name" value="N_methyl_site"/>
</dbReference>
<evidence type="ECO:0000313" key="4">
    <source>
        <dbReference type="Proteomes" id="UP000013200"/>
    </source>
</evidence>
<sequence length="177" mass="19551">MGKTRGFTLIELMVTIAVLAIVASFAIPNFRAVKAKQKIDYSTKELEKTLLQARYDAVLHRQKITLNLGETGNASSQVLYWNIPDGQQIEYLEFKCESNHWNAEAIAGVDKLIFSTDGTAQLSRGYTDDEGNAQRTDVALSAIEIAISNGDITNYVEITSLGKITTKKESRQGQECS</sequence>
<evidence type="ECO:0000313" key="2">
    <source>
        <dbReference type="EMBL" id="ENX40167.1"/>
    </source>
</evidence>
<reference evidence="3 5" key="2">
    <citation type="journal article" date="2014" name="Int. J. Syst. Evol. Microbiol.">
        <title>Complete genome sequence of Corynebacterium casei LMG S-19264T (=DSM 44701T), isolated from a smear-ripened cheese.</title>
        <authorList>
            <consortium name="US DOE Joint Genome Institute (JGI-PGF)"/>
            <person name="Walter F."/>
            <person name="Albersmeier A."/>
            <person name="Kalinowski J."/>
            <person name="Ruckert C."/>
        </authorList>
    </citation>
    <scope>NUCLEOTIDE SEQUENCE [LARGE SCALE GENOMIC DNA]</scope>
    <source>
        <strain evidence="3 5">CCM 8635</strain>
    </source>
</reference>
<keyword evidence="1" id="KW-0812">Transmembrane</keyword>
<dbReference type="HOGENOM" id="CLU_084761_2_0_6"/>
<keyword evidence="4" id="KW-1185">Reference proteome</keyword>
<dbReference type="InterPro" id="IPR045584">
    <property type="entry name" value="Pilin-like"/>
</dbReference>
<dbReference type="RefSeq" id="WP_005282723.1">
    <property type="nucleotide sequence ID" value="NZ_BMDA01000002.1"/>
</dbReference>
<organism evidence="2 4">
    <name type="scientific">Acinetobacter courvalinii</name>
    <dbReference type="NCBI Taxonomy" id="280147"/>
    <lineage>
        <taxon>Bacteria</taxon>
        <taxon>Pseudomonadati</taxon>
        <taxon>Pseudomonadota</taxon>
        <taxon>Gammaproteobacteria</taxon>
        <taxon>Moraxellales</taxon>
        <taxon>Moraxellaceae</taxon>
        <taxon>Acinetobacter</taxon>
    </lineage>
</organism>
<dbReference type="AlphaFoldDB" id="N9RLW7"/>
<dbReference type="EMBL" id="BMDA01000002">
    <property type="protein sequence ID" value="GGH37399.1"/>
    <property type="molecule type" value="Genomic_DNA"/>
</dbReference>
<accession>N9RLW7</accession>
<evidence type="ECO:0008006" key="6">
    <source>
        <dbReference type="Google" id="ProtNLM"/>
    </source>
</evidence>
<dbReference type="Pfam" id="PF07963">
    <property type="entry name" value="N_methyl"/>
    <property type="match status" value="1"/>
</dbReference>
<dbReference type="Proteomes" id="UP000652691">
    <property type="component" value="Unassembled WGS sequence"/>
</dbReference>
<dbReference type="STRING" id="1217698.F888_00814"/>
<comment type="caution">
    <text evidence="2">The sequence shown here is derived from an EMBL/GenBank/DDBJ whole genome shotgun (WGS) entry which is preliminary data.</text>
</comment>
<proteinExistence type="predicted"/>
<dbReference type="NCBIfam" id="TIGR02532">
    <property type="entry name" value="IV_pilin_GFxxxE"/>
    <property type="match status" value="1"/>
</dbReference>
<keyword evidence="1" id="KW-0472">Membrane</keyword>
<name>N9RLW7_9GAMM</name>
<evidence type="ECO:0000313" key="5">
    <source>
        <dbReference type="Proteomes" id="UP000652691"/>
    </source>
</evidence>
<dbReference type="SUPFAM" id="SSF54523">
    <property type="entry name" value="Pili subunits"/>
    <property type="match status" value="1"/>
</dbReference>
<reference evidence="3" key="3">
    <citation type="submission" date="2024-03" db="EMBL/GenBank/DDBJ databases">
        <authorList>
            <person name="Sun Q."/>
            <person name="Sedlacek I."/>
        </authorList>
    </citation>
    <scope>NUCLEOTIDE SEQUENCE</scope>
    <source>
        <strain evidence="3">CCM 8635</strain>
    </source>
</reference>
<dbReference type="PROSITE" id="PS00409">
    <property type="entry name" value="PROKAR_NTER_METHYL"/>
    <property type="match status" value="1"/>
</dbReference>
<evidence type="ECO:0000256" key="1">
    <source>
        <dbReference type="SAM" id="Phobius"/>
    </source>
</evidence>
<evidence type="ECO:0000313" key="3">
    <source>
        <dbReference type="EMBL" id="GGH37399.1"/>
    </source>
</evidence>
<feature type="transmembrane region" description="Helical" evidence="1">
    <location>
        <begin position="6"/>
        <end position="27"/>
    </location>
</feature>
<dbReference type="Proteomes" id="UP000013200">
    <property type="component" value="Unassembled WGS sequence"/>
</dbReference>
<reference evidence="2 4" key="1">
    <citation type="submission" date="2013-02" db="EMBL/GenBank/DDBJ databases">
        <title>The Genome Sequence of Acinetobacter sp. NIPH 3623.</title>
        <authorList>
            <consortium name="The Broad Institute Genome Sequencing Platform"/>
            <consortium name="The Broad Institute Genome Sequencing Center for Infectious Disease"/>
            <person name="Cerqueira G."/>
            <person name="Feldgarden M."/>
            <person name="Courvalin P."/>
            <person name="Perichon B."/>
            <person name="Grillot-Courvalin C."/>
            <person name="Clermont D."/>
            <person name="Rocha E."/>
            <person name="Yoon E.-J."/>
            <person name="Nemec A."/>
            <person name="Walker B."/>
            <person name="Young S.K."/>
            <person name="Zeng Q."/>
            <person name="Gargeya S."/>
            <person name="Fitzgerald M."/>
            <person name="Haas B."/>
            <person name="Abouelleil A."/>
            <person name="Alvarado L."/>
            <person name="Arachchi H.M."/>
            <person name="Berlin A.M."/>
            <person name="Chapman S.B."/>
            <person name="Dewar J."/>
            <person name="Goldberg J."/>
            <person name="Griggs A."/>
            <person name="Gujja S."/>
            <person name="Hansen M."/>
            <person name="Howarth C."/>
            <person name="Imamovic A."/>
            <person name="Larimer J."/>
            <person name="McCowan C."/>
            <person name="Murphy C."/>
            <person name="Neiman D."/>
            <person name="Pearson M."/>
            <person name="Priest M."/>
            <person name="Roberts A."/>
            <person name="Saif S."/>
            <person name="Shea T."/>
            <person name="Sisk P."/>
            <person name="Sykes S."/>
            <person name="Wortman J."/>
            <person name="Nusbaum C."/>
            <person name="Birren B."/>
        </authorList>
    </citation>
    <scope>NUCLEOTIDE SEQUENCE [LARGE SCALE GENOMIC DNA]</scope>
    <source>
        <strain evidence="2 4">NIPH 3623</strain>
    </source>
</reference>
<gene>
    <name evidence="2" type="ORF">F888_00814</name>
    <name evidence="3" type="ORF">GCM10007354_21930</name>
</gene>
<dbReference type="EMBL" id="APSA01000003">
    <property type="protein sequence ID" value="ENX40167.1"/>
    <property type="molecule type" value="Genomic_DNA"/>
</dbReference>
<dbReference type="GeneID" id="80104770"/>
<keyword evidence="1" id="KW-1133">Transmembrane helix</keyword>
<protein>
    <recommendedName>
        <fullName evidence="6">Type II secretion system protein H</fullName>
    </recommendedName>
</protein>